<sequence>MTEKKLQPIFFAVLAAVFYAVNVPFSKHLLQDVPPTFMASFLYFGAGIGVGIMYLFHWNNEQKEERLTKDNLPYTIGMVVLDIFAPIFLMLGVSIGSSANASLLGNFEIVATTLIALLIFKETVSKRLWIAILFITISSIILSFEGSGSFHFSLGSLFVLLATICWGMENNCTRKISEKSTYQIVTIKGLCCGLGSFVVASVVGESLPSVKYIILAMLLGFVAYGLSIFLYIRAQRDLGAAKTSAYYAVAPFIGTFLAFVINGEQLSVAYLVGLFFMIIGTLFVVADTLVKNHSHLHTHLITHTHDGSTHTHVIMHKHGHEHFCSSDIHRHHHHNLLMKEHIH</sequence>
<dbReference type="Pfam" id="PF00892">
    <property type="entry name" value="EamA"/>
    <property type="match status" value="2"/>
</dbReference>
<evidence type="ECO:0000256" key="6">
    <source>
        <dbReference type="ARBA" id="ARBA00023136"/>
    </source>
</evidence>
<evidence type="ECO:0000256" key="4">
    <source>
        <dbReference type="ARBA" id="ARBA00022692"/>
    </source>
</evidence>
<feature type="domain" description="EamA" evidence="8">
    <location>
        <begin position="9"/>
        <end position="143"/>
    </location>
</feature>
<feature type="transmembrane region" description="Helical" evidence="7">
    <location>
        <begin position="101"/>
        <end position="120"/>
    </location>
</feature>
<evidence type="ECO:0000256" key="2">
    <source>
        <dbReference type="ARBA" id="ARBA00007362"/>
    </source>
</evidence>
<feature type="transmembrane region" description="Helical" evidence="7">
    <location>
        <begin position="180"/>
        <end position="200"/>
    </location>
</feature>
<comment type="similarity">
    <text evidence="2">Belongs to the EamA transporter family.</text>
</comment>
<comment type="subcellular location">
    <subcellularLocation>
        <location evidence="1">Cell membrane</location>
        <topology evidence="1">Multi-pass membrane protein</topology>
    </subcellularLocation>
</comment>
<evidence type="ECO:0000313" key="9">
    <source>
        <dbReference type="EMBL" id="SOB73313.1"/>
    </source>
</evidence>
<reference evidence="10" key="1">
    <citation type="submission" date="2017-09" db="EMBL/GenBank/DDBJ databases">
        <authorList>
            <person name="Shetty A S."/>
        </authorList>
    </citation>
    <scope>NUCLEOTIDE SEQUENCE [LARGE SCALE GENOMIC DNA]</scope>
</reference>
<evidence type="ECO:0000259" key="8">
    <source>
        <dbReference type="Pfam" id="PF00892"/>
    </source>
</evidence>
<protein>
    <submittedName>
        <fullName evidence="9">EamA domain</fullName>
    </submittedName>
</protein>
<dbReference type="InterPro" id="IPR000620">
    <property type="entry name" value="EamA_dom"/>
</dbReference>
<name>A0A285PUJ1_9FIRM</name>
<dbReference type="Proteomes" id="UP000217549">
    <property type="component" value="Chromosome I"/>
</dbReference>
<evidence type="ECO:0000313" key="10">
    <source>
        <dbReference type="Proteomes" id="UP000217549"/>
    </source>
</evidence>
<feature type="transmembrane region" description="Helical" evidence="7">
    <location>
        <begin position="150"/>
        <end position="168"/>
    </location>
</feature>
<evidence type="ECO:0000256" key="1">
    <source>
        <dbReference type="ARBA" id="ARBA00004651"/>
    </source>
</evidence>
<dbReference type="RefSeq" id="WP_096241103.1">
    <property type="nucleotide sequence ID" value="NZ_LT907978.1"/>
</dbReference>
<dbReference type="PANTHER" id="PTHR42920">
    <property type="entry name" value="OS03G0707200 PROTEIN-RELATED"/>
    <property type="match status" value="1"/>
</dbReference>
<dbReference type="KEGG" id="ehl:EHLA_2759"/>
<feature type="domain" description="EamA" evidence="8">
    <location>
        <begin position="154"/>
        <end position="285"/>
    </location>
</feature>
<evidence type="ECO:0000256" key="3">
    <source>
        <dbReference type="ARBA" id="ARBA00022475"/>
    </source>
</evidence>
<feature type="transmembrane region" description="Helical" evidence="7">
    <location>
        <begin position="268"/>
        <end position="290"/>
    </location>
</feature>
<keyword evidence="3" id="KW-1003">Cell membrane</keyword>
<dbReference type="SUPFAM" id="SSF103481">
    <property type="entry name" value="Multidrug resistance efflux transporter EmrE"/>
    <property type="match status" value="2"/>
</dbReference>
<accession>A0A285PUJ1</accession>
<dbReference type="EMBL" id="LT907978">
    <property type="protein sequence ID" value="SOB73313.1"/>
    <property type="molecule type" value="Genomic_DNA"/>
</dbReference>
<dbReference type="InterPro" id="IPR037185">
    <property type="entry name" value="EmrE-like"/>
</dbReference>
<dbReference type="GO" id="GO:0005886">
    <property type="term" value="C:plasma membrane"/>
    <property type="evidence" value="ECO:0007669"/>
    <property type="project" value="UniProtKB-SubCell"/>
</dbReference>
<feature type="transmembrane region" description="Helical" evidence="7">
    <location>
        <begin position="212"/>
        <end position="232"/>
    </location>
</feature>
<keyword evidence="6 7" id="KW-0472">Membrane</keyword>
<feature type="transmembrane region" description="Helical" evidence="7">
    <location>
        <begin position="36"/>
        <end position="56"/>
    </location>
</feature>
<keyword evidence="4 7" id="KW-0812">Transmembrane</keyword>
<keyword evidence="10" id="KW-1185">Reference proteome</keyword>
<feature type="transmembrane region" description="Helical" evidence="7">
    <location>
        <begin position="244"/>
        <end position="262"/>
    </location>
</feature>
<evidence type="ECO:0000256" key="5">
    <source>
        <dbReference type="ARBA" id="ARBA00022989"/>
    </source>
</evidence>
<gene>
    <name evidence="9" type="ORF">EHLA_2759</name>
</gene>
<dbReference type="InterPro" id="IPR051258">
    <property type="entry name" value="Diverse_Substrate_Transporter"/>
</dbReference>
<dbReference type="PANTHER" id="PTHR42920:SF11">
    <property type="entry name" value="INNER MEMBRANE PROTEIN YTFF"/>
    <property type="match status" value="1"/>
</dbReference>
<feature type="transmembrane region" description="Helical" evidence="7">
    <location>
        <begin position="127"/>
        <end position="144"/>
    </location>
</feature>
<feature type="transmembrane region" description="Helical" evidence="7">
    <location>
        <begin position="76"/>
        <end position="95"/>
    </location>
</feature>
<organism evidence="9 10">
    <name type="scientific">Anaerobutyricum hallii</name>
    <dbReference type="NCBI Taxonomy" id="39488"/>
    <lineage>
        <taxon>Bacteria</taxon>
        <taxon>Bacillati</taxon>
        <taxon>Bacillota</taxon>
        <taxon>Clostridia</taxon>
        <taxon>Lachnospirales</taxon>
        <taxon>Lachnospiraceae</taxon>
        <taxon>Anaerobutyricum</taxon>
    </lineage>
</organism>
<evidence type="ECO:0000256" key="7">
    <source>
        <dbReference type="SAM" id="Phobius"/>
    </source>
</evidence>
<proteinExistence type="inferred from homology"/>
<dbReference type="AlphaFoldDB" id="A0A285PUJ1"/>
<keyword evidence="5 7" id="KW-1133">Transmembrane helix</keyword>